<dbReference type="Pfam" id="PF14833">
    <property type="entry name" value="NAD_binding_11"/>
    <property type="match status" value="1"/>
</dbReference>
<dbReference type="EMBL" id="KZ819673">
    <property type="protein sequence ID" value="PWN26104.1"/>
    <property type="molecule type" value="Genomic_DNA"/>
</dbReference>
<dbReference type="InterPro" id="IPR006115">
    <property type="entry name" value="6PGDH_NADP-bd"/>
</dbReference>
<dbReference type="Gene3D" id="3.40.50.720">
    <property type="entry name" value="NAD(P)-binding Rossmann-like Domain"/>
    <property type="match status" value="1"/>
</dbReference>
<dbReference type="GO" id="GO:0051287">
    <property type="term" value="F:NAD binding"/>
    <property type="evidence" value="ECO:0007669"/>
    <property type="project" value="InterPro"/>
</dbReference>
<dbReference type="Pfam" id="PF03446">
    <property type="entry name" value="NAD_binding_2"/>
    <property type="match status" value="1"/>
</dbReference>
<dbReference type="InterPro" id="IPR013328">
    <property type="entry name" value="6PGD_dom2"/>
</dbReference>
<gene>
    <name evidence="5" type="ORF">BDZ90DRAFT_265350</name>
</gene>
<dbReference type="Gene3D" id="1.10.1040.10">
    <property type="entry name" value="N-(1-d-carboxylethyl)-l-norvaline Dehydrogenase, domain 2"/>
    <property type="match status" value="1"/>
</dbReference>
<dbReference type="OrthoDB" id="435038at2759"/>
<dbReference type="AlphaFoldDB" id="A0A316UMC1"/>
<dbReference type="InterPro" id="IPR036291">
    <property type="entry name" value="NAD(P)-bd_dom_sf"/>
</dbReference>
<sequence length="356" mass="38195">MSSHHAAPPAHPYSRPATPHPQHQIGWVGLGNMGKSMALNLARNMASRQPPLPPLLVYNRTASKSQALVDEAKDMAKVCEDLVEMGQKCDLVFVSLSDDKAAKDVFAKLLEGEEKKNGKPGHREASVGKTIFVDTSTLYPETTGELERQISAVPNRYFIAAPAFGPPPMAHAGTLVFAIAGPHNAKKFVSQFLVPGVGRKVMDFGSNPERAASFKLIGNSLILSTIEMLSECMTLAEKTGVGADQFFDFVKEFYPAPSAIGYAKKILDQSFGSAEGFSLDGGIKDASHIRRLGASVDCPLPIVDVAHQHLIAARANAPPGQKLDWSSLVAGQRLASGLPAFGKREGLQRDGGRRDE</sequence>
<organism evidence="5 6">
    <name type="scientific">Jaminaea rosea</name>
    <dbReference type="NCBI Taxonomy" id="1569628"/>
    <lineage>
        <taxon>Eukaryota</taxon>
        <taxon>Fungi</taxon>
        <taxon>Dikarya</taxon>
        <taxon>Basidiomycota</taxon>
        <taxon>Ustilaginomycotina</taxon>
        <taxon>Exobasidiomycetes</taxon>
        <taxon>Microstromatales</taxon>
        <taxon>Microstromatales incertae sedis</taxon>
        <taxon>Jaminaea</taxon>
    </lineage>
</organism>
<dbReference type="PANTHER" id="PTHR43580:SF8">
    <property type="entry name" value="6-PHOSPHOGLUCONATE DEHYDROGENASE NADP-BINDING DOMAIN-CONTAINING PROTEIN-RELATED"/>
    <property type="match status" value="1"/>
</dbReference>
<feature type="domain" description="6-phosphogluconate dehydrogenase NADP-binding" evidence="3">
    <location>
        <begin position="24"/>
        <end position="193"/>
    </location>
</feature>
<dbReference type="SUPFAM" id="SSF48179">
    <property type="entry name" value="6-phosphogluconate dehydrogenase C-terminal domain-like"/>
    <property type="match status" value="1"/>
</dbReference>
<dbReference type="InterPro" id="IPR008927">
    <property type="entry name" value="6-PGluconate_DH-like_C_sf"/>
</dbReference>
<dbReference type="RefSeq" id="XP_025360716.1">
    <property type="nucleotide sequence ID" value="XM_025508663.1"/>
</dbReference>
<comment type="similarity">
    <text evidence="1">Belongs to the HIBADH-related family. NP60 subfamily.</text>
</comment>
<dbReference type="InterPro" id="IPR051265">
    <property type="entry name" value="HIBADH-related_NP60_sf"/>
</dbReference>
<feature type="region of interest" description="Disordered" evidence="2">
    <location>
        <begin position="1"/>
        <end position="24"/>
    </location>
</feature>
<evidence type="ECO:0000256" key="2">
    <source>
        <dbReference type="SAM" id="MobiDB-lite"/>
    </source>
</evidence>
<feature type="domain" description="3-hydroxyisobutyrate dehydrogenase-like NAD-binding" evidence="4">
    <location>
        <begin position="213"/>
        <end position="327"/>
    </location>
</feature>
<evidence type="ECO:0000259" key="3">
    <source>
        <dbReference type="Pfam" id="PF03446"/>
    </source>
</evidence>
<accession>A0A316UMC1</accession>
<reference evidence="5 6" key="1">
    <citation type="journal article" date="2018" name="Mol. Biol. Evol.">
        <title>Broad Genomic Sampling Reveals a Smut Pathogenic Ancestry of the Fungal Clade Ustilaginomycotina.</title>
        <authorList>
            <person name="Kijpornyongpan T."/>
            <person name="Mondo S.J."/>
            <person name="Barry K."/>
            <person name="Sandor L."/>
            <person name="Lee J."/>
            <person name="Lipzen A."/>
            <person name="Pangilinan J."/>
            <person name="LaButti K."/>
            <person name="Hainaut M."/>
            <person name="Henrissat B."/>
            <person name="Grigoriev I.V."/>
            <person name="Spatafora J.W."/>
            <person name="Aime M.C."/>
        </authorList>
    </citation>
    <scope>NUCLEOTIDE SEQUENCE [LARGE SCALE GENOMIC DNA]</scope>
    <source>
        <strain evidence="5 6">MCA 5214</strain>
    </source>
</reference>
<evidence type="ECO:0000259" key="4">
    <source>
        <dbReference type="Pfam" id="PF14833"/>
    </source>
</evidence>
<evidence type="ECO:0000256" key="1">
    <source>
        <dbReference type="ARBA" id="ARBA00007598"/>
    </source>
</evidence>
<evidence type="ECO:0000313" key="6">
    <source>
        <dbReference type="Proteomes" id="UP000245884"/>
    </source>
</evidence>
<dbReference type="GO" id="GO:0050661">
    <property type="term" value="F:NADP binding"/>
    <property type="evidence" value="ECO:0007669"/>
    <property type="project" value="InterPro"/>
</dbReference>
<dbReference type="Proteomes" id="UP000245884">
    <property type="component" value="Unassembled WGS sequence"/>
</dbReference>
<protein>
    <submittedName>
        <fullName evidence="5">NAD(P)-binding protein</fullName>
    </submittedName>
</protein>
<name>A0A316UMC1_9BASI</name>
<evidence type="ECO:0000313" key="5">
    <source>
        <dbReference type="EMBL" id="PWN26104.1"/>
    </source>
</evidence>
<proteinExistence type="inferred from homology"/>
<dbReference type="GeneID" id="37030486"/>
<dbReference type="SUPFAM" id="SSF51735">
    <property type="entry name" value="NAD(P)-binding Rossmann-fold domains"/>
    <property type="match status" value="1"/>
</dbReference>
<dbReference type="PANTHER" id="PTHR43580">
    <property type="entry name" value="OXIDOREDUCTASE GLYR1-RELATED"/>
    <property type="match status" value="1"/>
</dbReference>
<dbReference type="STRING" id="1569628.A0A316UMC1"/>
<dbReference type="InterPro" id="IPR029154">
    <property type="entry name" value="HIBADH-like_NADP-bd"/>
</dbReference>
<keyword evidence="6" id="KW-1185">Reference proteome</keyword>